<sequence length="675" mass="72707">MSELGAVNSLVSELLASGRTKANNAAKLLVLMSTCKQEAALKAAIQGLKQFFVAAGQDELLTHKGTAERLAKRQKIAPGSSTAQAADGADGAGPLDDPEAQYLEWLSRQYGCFINQLMFIITGVRQTTAVGGTGTLPPPSPPRSAGVQVVAAAALMECVRSELGPGMFSGSLYDRLLSGVLQSSGVRPEVFALFFTKYLQLADVRFFTLATIKAVASRFSGSTGPQAAAAAADGKEDEVAGANRTATAAVADAAADEAVSLPDLVRNMYDVLCHVTETLPIDTREWSTWCGAAEVNLVTAAPDKNESARHRRKRREQEEREKQQQLLLLQKQQSQDTQPEPQQQRKVEWANTLTQRRLYGDAWLALLALPLPVDVLRKALVRLPSAVIPYMISSQLLADFLTHCINRGGLTGMLALNGLFLLVTRHGLEYPEFFSRLYQLLVPEAFVARTRAQFFRLADVFLSSSLIPAYTVAAFVKRFARLALGASPAGAMIAIAFIHNLLRRHPALNVMLRRPHPGPRSGPNTSTEPSSNGSAASITRLSAESAQPSPSLSGPGVDPYDEAEADPAKSRAVESFLWEVEALRNHYCPQVSTFCAVLDKDLTDRTKTAEVNLEDLLGVAKGNGQQQGGAGSYNALIQGELARKLRKAPVAFYPQPPTTLFPTSLAADDLAGWSL</sequence>
<feature type="region of interest" description="Disordered" evidence="2">
    <location>
        <begin position="73"/>
        <end position="93"/>
    </location>
</feature>
<evidence type="ECO:0000313" key="4">
    <source>
        <dbReference type="EMBL" id="GIL80412.1"/>
    </source>
</evidence>
<organism evidence="4 5">
    <name type="scientific">Volvox reticuliferus</name>
    <dbReference type="NCBI Taxonomy" id="1737510"/>
    <lineage>
        <taxon>Eukaryota</taxon>
        <taxon>Viridiplantae</taxon>
        <taxon>Chlorophyta</taxon>
        <taxon>core chlorophytes</taxon>
        <taxon>Chlorophyceae</taxon>
        <taxon>CS clade</taxon>
        <taxon>Chlamydomonadales</taxon>
        <taxon>Volvocaceae</taxon>
        <taxon>Volvox</taxon>
    </lineage>
</organism>
<feature type="region of interest" description="Disordered" evidence="2">
    <location>
        <begin position="301"/>
        <end position="325"/>
    </location>
</feature>
<dbReference type="GO" id="GO:0030692">
    <property type="term" value="C:Noc4p-Nop14p complex"/>
    <property type="evidence" value="ECO:0007669"/>
    <property type="project" value="TreeGrafter"/>
</dbReference>
<dbReference type="Proteomes" id="UP000747110">
    <property type="component" value="Unassembled WGS sequence"/>
</dbReference>
<comment type="similarity">
    <text evidence="1">Belongs to the CBF/MAK21 family.</text>
</comment>
<accession>A0A8J4CD04</accession>
<dbReference type="GO" id="GO:0042254">
    <property type="term" value="P:ribosome biogenesis"/>
    <property type="evidence" value="ECO:0007669"/>
    <property type="project" value="InterPro"/>
</dbReference>
<reference evidence="4" key="1">
    <citation type="journal article" date="2021" name="Proc. Natl. Acad. Sci. U.S.A.">
        <title>Three genomes in the algal genus Volvox reveal the fate of a haploid sex-determining region after a transition to homothallism.</title>
        <authorList>
            <person name="Yamamoto K."/>
            <person name="Hamaji T."/>
            <person name="Kawai-Toyooka H."/>
            <person name="Matsuzaki R."/>
            <person name="Takahashi F."/>
            <person name="Nishimura Y."/>
            <person name="Kawachi M."/>
            <person name="Noguchi H."/>
            <person name="Minakuchi Y."/>
            <person name="Umen J.G."/>
            <person name="Toyoda A."/>
            <person name="Nozaki H."/>
        </authorList>
    </citation>
    <scope>NUCLEOTIDE SEQUENCE</scope>
    <source>
        <strain evidence="4">NIES-3786</strain>
    </source>
</reference>
<dbReference type="GO" id="GO:0032040">
    <property type="term" value="C:small-subunit processome"/>
    <property type="evidence" value="ECO:0007669"/>
    <property type="project" value="TreeGrafter"/>
</dbReference>
<feature type="compositionally biased region" description="Polar residues" evidence="2">
    <location>
        <begin position="522"/>
        <end position="552"/>
    </location>
</feature>
<proteinExistence type="inferred from homology"/>
<gene>
    <name evidence="4" type="ORF">Vretifemale_9624</name>
</gene>
<dbReference type="OrthoDB" id="544803at2759"/>
<dbReference type="PANTHER" id="PTHR12455:SF0">
    <property type="entry name" value="NUCLEOLAR COMPLEX PROTEIN 4 HOMOLOG"/>
    <property type="match status" value="1"/>
</dbReference>
<feature type="domain" description="CCAAT-binding factor" evidence="3">
    <location>
        <begin position="413"/>
        <end position="594"/>
    </location>
</feature>
<feature type="region of interest" description="Disordered" evidence="2">
    <location>
        <begin position="512"/>
        <end position="565"/>
    </location>
</feature>
<dbReference type="InterPro" id="IPR027193">
    <property type="entry name" value="Noc4"/>
</dbReference>
<evidence type="ECO:0000256" key="1">
    <source>
        <dbReference type="ARBA" id="ARBA00007797"/>
    </source>
</evidence>
<evidence type="ECO:0000259" key="3">
    <source>
        <dbReference type="Pfam" id="PF03914"/>
    </source>
</evidence>
<comment type="caution">
    <text evidence="4">The sequence shown here is derived from an EMBL/GenBank/DDBJ whole genome shotgun (WGS) entry which is preliminary data.</text>
</comment>
<name>A0A8J4CD04_9CHLO</name>
<dbReference type="EMBL" id="BNCP01000018">
    <property type="protein sequence ID" value="GIL80412.1"/>
    <property type="molecule type" value="Genomic_DNA"/>
</dbReference>
<protein>
    <recommendedName>
        <fullName evidence="3">CCAAT-binding factor domain-containing protein</fullName>
    </recommendedName>
</protein>
<dbReference type="AlphaFoldDB" id="A0A8J4CD04"/>
<evidence type="ECO:0000313" key="5">
    <source>
        <dbReference type="Proteomes" id="UP000747110"/>
    </source>
</evidence>
<dbReference type="Pfam" id="PF03914">
    <property type="entry name" value="CBF"/>
    <property type="match status" value="1"/>
</dbReference>
<dbReference type="InterPro" id="IPR005612">
    <property type="entry name" value="CCAAT-binding_factor"/>
</dbReference>
<keyword evidence="5" id="KW-1185">Reference proteome</keyword>
<dbReference type="PANTHER" id="PTHR12455">
    <property type="entry name" value="NUCLEOLAR COMPLEX PROTEIN 4"/>
    <property type="match status" value="1"/>
</dbReference>
<evidence type="ECO:0000256" key="2">
    <source>
        <dbReference type="SAM" id="MobiDB-lite"/>
    </source>
</evidence>